<keyword evidence="10" id="KW-0843">Virulence</keyword>
<reference evidence="14 15" key="1">
    <citation type="journal article" date="2014" name="Syst. Appl. Microbiol.">
        <title>Evidence for the existence of two new members of the family Chlamydiaceae and proposal of Chlamydia avium sp. nov. and Chlamydia gallinacea sp. nov.</title>
        <authorList>
            <person name="Sachse K."/>
            <person name="Laroucau K."/>
            <person name="Riege K."/>
            <person name="Wehner S."/>
            <person name="Dilcher M."/>
            <person name="Creasy H.H."/>
            <person name="Weidmann M."/>
            <person name="Myers G."/>
            <person name="Vorimore F."/>
            <person name="Vicari N."/>
            <person name="Magnino S."/>
            <person name="Liebler-Tenorio E."/>
            <person name="Ruettger A."/>
            <person name="Bavoil P.M."/>
            <person name="Hufert F.T."/>
            <person name="Rossello-Mora R."/>
            <person name="Marz M."/>
        </authorList>
    </citation>
    <scope>NUCLEOTIDE SEQUENCE [LARGE SCALE GENOMIC DNA]</scope>
    <source>
        <strain evidence="14 15">10DC88</strain>
    </source>
</reference>
<dbReference type="GO" id="GO:0043657">
    <property type="term" value="C:host cell"/>
    <property type="evidence" value="ECO:0007669"/>
    <property type="project" value="UniProtKB-SubCell"/>
</dbReference>
<evidence type="ECO:0000256" key="4">
    <source>
        <dbReference type="ARBA" id="ARBA00022525"/>
    </source>
</evidence>
<dbReference type="GO" id="GO:0006508">
    <property type="term" value="P:proteolysis"/>
    <property type="evidence" value="ECO:0007669"/>
    <property type="project" value="UniProtKB-KW"/>
</dbReference>
<evidence type="ECO:0000256" key="12">
    <source>
        <dbReference type="SAM" id="Phobius"/>
    </source>
</evidence>
<keyword evidence="6 12" id="KW-0812">Transmembrane</keyword>
<evidence type="ECO:0000256" key="3">
    <source>
        <dbReference type="ARBA" id="ARBA00004613"/>
    </source>
</evidence>
<dbReference type="Proteomes" id="UP000019433">
    <property type="component" value="Chromosome"/>
</dbReference>
<name>W8JM30_9CHLA</name>
<evidence type="ECO:0000256" key="5">
    <source>
        <dbReference type="ARBA" id="ARBA00022670"/>
    </source>
</evidence>
<sequence length="376" mass="42971">MASSLYTHPVKTSLSRNPFESWLSPREKKTEIPPLIQCKTLTVGKGSFQEASLIEKVCRVVLTIFLIVITLGLILCFLSAQNILDLDIQPACEEPEAMISTPRTSLPMKDKLNPSAIITSTRPSSLDLIPRDSWDNYTIVHHCQKLHARYPKLLVQGPQPIASCFSLERLLFLDLHLYNPLTGVFLNQPDMSICEHKNYNHLYLEDTPCDSLRIFAYPLWHHPLATTEKEIMQKMLTISNTRHAELSHWCLVIVNLDLREVVYFDSLSEFINNKLINPTLTSIAKRLGKQFPLSPGRQKPFTIKKVVQTPIQSDGFSCGVWITIFLERYLENPQNIPEILNTLHSQKHKILRDFLDKASNPQQQLSSIIHPCLDNK</sequence>
<dbReference type="PROSITE" id="PS50600">
    <property type="entry name" value="ULP_PROTEASE"/>
    <property type="match status" value="1"/>
</dbReference>
<dbReference type="GO" id="GO:0005576">
    <property type="term" value="C:extracellular region"/>
    <property type="evidence" value="ECO:0007669"/>
    <property type="project" value="UniProtKB-SubCell"/>
</dbReference>
<dbReference type="eggNOG" id="COG5160">
    <property type="taxonomic scope" value="Bacteria"/>
</dbReference>
<dbReference type="InterPro" id="IPR038765">
    <property type="entry name" value="Papain-like_cys_pep_sf"/>
</dbReference>
<evidence type="ECO:0000313" key="14">
    <source>
        <dbReference type="EMBL" id="AHK63349.1"/>
    </source>
</evidence>
<evidence type="ECO:0000256" key="2">
    <source>
        <dbReference type="ARBA" id="ARBA00004340"/>
    </source>
</evidence>
<evidence type="ECO:0000256" key="6">
    <source>
        <dbReference type="ARBA" id="ARBA00022692"/>
    </source>
</evidence>
<accession>W8JM30</accession>
<evidence type="ECO:0000256" key="11">
    <source>
        <dbReference type="ARBA" id="ARBA00023136"/>
    </source>
</evidence>
<dbReference type="RefSeq" id="WP_038500651.1">
    <property type="nucleotide sequence ID" value="NZ_CP006571.1"/>
</dbReference>
<keyword evidence="8" id="KW-0378">Hydrolase</keyword>
<dbReference type="GO" id="GO:0008234">
    <property type="term" value="F:cysteine-type peptidase activity"/>
    <property type="evidence" value="ECO:0007669"/>
    <property type="project" value="InterPro"/>
</dbReference>
<evidence type="ECO:0000256" key="7">
    <source>
        <dbReference type="ARBA" id="ARBA00022786"/>
    </source>
</evidence>
<dbReference type="EMBL" id="CP006571">
    <property type="protein sequence ID" value="AHK63349.1"/>
    <property type="molecule type" value="Genomic_DNA"/>
</dbReference>
<dbReference type="Gene3D" id="3.40.395.10">
    <property type="entry name" value="Adenoviral Proteinase, Chain A"/>
    <property type="match status" value="1"/>
</dbReference>
<keyword evidence="11 12" id="KW-0472">Membrane</keyword>
<keyword evidence="4" id="KW-0964">Secreted</keyword>
<dbReference type="Pfam" id="PF02902">
    <property type="entry name" value="Peptidase_C48"/>
    <property type="match status" value="1"/>
</dbReference>
<comment type="subcellular location">
    <subcellularLocation>
        <location evidence="2">Host cell</location>
    </subcellularLocation>
    <subcellularLocation>
        <location evidence="1">Membrane</location>
        <topology evidence="1">Single-pass membrane protein</topology>
    </subcellularLocation>
    <subcellularLocation>
        <location evidence="3">Secreted</location>
    </subcellularLocation>
</comment>
<organism evidence="14 15">
    <name type="scientific">Chlamydia avium 10DC88</name>
    <dbReference type="NCBI Taxonomy" id="1229831"/>
    <lineage>
        <taxon>Bacteria</taxon>
        <taxon>Pseudomonadati</taxon>
        <taxon>Chlamydiota</taxon>
        <taxon>Chlamydiia</taxon>
        <taxon>Chlamydiales</taxon>
        <taxon>Chlamydiaceae</taxon>
        <taxon>Chlamydia/Chlamydophila group</taxon>
        <taxon>Chlamydia</taxon>
    </lineage>
</organism>
<proteinExistence type="predicted"/>
<dbReference type="AlphaFoldDB" id="W8JM30"/>
<dbReference type="InterPro" id="IPR003653">
    <property type="entry name" value="Peptidase_C48_C"/>
</dbReference>
<keyword evidence="9 12" id="KW-1133">Transmembrane helix</keyword>
<evidence type="ECO:0000256" key="9">
    <source>
        <dbReference type="ARBA" id="ARBA00022989"/>
    </source>
</evidence>
<feature type="domain" description="Ubiquitin-like protease family profile" evidence="13">
    <location>
        <begin position="118"/>
        <end position="329"/>
    </location>
</feature>
<dbReference type="KEGG" id="cav:M832_04860"/>
<keyword evidence="5 14" id="KW-0645">Protease</keyword>
<gene>
    <name evidence="14" type="ORF">M832_04860</name>
</gene>
<evidence type="ECO:0000256" key="8">
    <source>
        <dbReference type="ARBA" id="ARBA00022801"/>
    </source>
</evidence>
<dbReference type="PATRIC" id="fig|1229831.3.peg.493"/>
<protein>
    <submittedName>
        <fullName evidence="14">Ulp1 protease family, C-terminal catalytic domain protein</fullName>
    </submittedName>
</protein>
<evidence type="ECO:0000256" key="10">
    <source>
        <dbReference type="ARBA" id="ARBA00023026"/>
    </source>
</evidence>
<keyword evidence="7" id="KW-0833">Ubl conjugation pathway</keyword>
<feature type="transmembrane region" description="Helical" evidence="12">
    <location>
        <begin position="60"/>
        <end position="80"/>
    </location>
</feature>
<dbReference type="HOGENOM" id="CLU_770965_0_0_0"/>
<evidence type="ECO:0000256" key="1">
    <source>
        <dbReference type="ARBA" id="ARBA00004167"/>
    </source>
</evidence>
<dbReference type="GO" id="GO:0016020">
    <property type="term" value="C:membrane"/>
    <property type="evidence" value="ECO:0007669"/>
    <property type="project" value="UniProtKB-SubCell"/>
</dbReference>
<dbReference type="SUPFAM" id="SSF54001">
    <property type="entry name" value="Cysteine proteinases"/>
    <property type="match status" value="1"/>
</dbReference>
<evidence type="ECO:0000313" key="15">
    <source>
        <dbReference type="Proteomes" id="UP000019433"/>
    </source>
</evidence>
<dbReference type="STRING" id="1229831.M832_04860"/>
<evidence type="ECO:0000259" key="13">
    <source>
        <dbReference type="PROSITE" id="PS50600"/>
    </source>
</evidence>